<gene>
    <name evidence="1" type="ORF">AN403_6163</name>
</gene>
<reference evidence="1 2" key="1">
    <citation type="submission" date="2015-09" db="EMBL/GenBank/DDBJ databases">
        <authorList>
            <person name="Jackson K.R."/>
            <person name="Lunt B.L."/>
            <person name="Fisher J.N.B."/>
            <person name="Gardner A.V."/>
            <person name="Bailey M.E."/>
            <person name="Deus L.M."/>
            <person name="Earl A.S."/>
            <person name="Gibby P.D."/>
            <person name="Hartmann K.A."/>
            <person name="Liu J.E."/>
            <person name="Manci A.M."/>
            <person name="Nielsen D.A."/>
            <person name="Solomon M.B."/>
            <person name="Breakwell D.P."/>
            <person name="Burnett S.H."/>
            <person name="Grose J.H."/>
        </authorList>
    </citation>
    <scope>NUCLEOTIDE SEQUENCE [LARGE SCALE GENOMIC DNA]</scope>
    <source>
        <strain evidence="1 2">S613</strain>
    </source>
</reference>
<evidence type="ECO:0000313" key="1">
    <source>
        <dbReference type="EMBL" id="KPU62125.1"/>
    </source>
</evidence>
<dbReference type="EMBL" id="LJXB01000031">
    <property type="protein sequence ID" value="KPU62125.1"/>
    <property type="molecule type" value="Genomic_DNA"/>
</dbReference>
<evidence type="ECO:0000313" key="2">
    <source>
        <dbReference type="Proteomes" id="UP000050349"/>
    </source>
</evidence>
<organism evidence="1 2">
    <name type="scientific">Pseudomonas fluorescens</name>
    <dbReference type="NCBI Taxonomy" id="294"/>
    <lineage>
        <taxon>Bacteria</taxon>
        <taxon>Pseudomonadati</taxon>
        <taxon>Pseudomonadota</taxon>
        <taxon>Gammaproteobacteria</taxon>
        <taxon>Pseudomonadales</taxon>
        <taxon>Pseudomonadaceae</taxon>
        <taxon>Pseudomonas</taxon>
    </lineage>
</organism>
<dbReference type="PATRIC" id="fig|294.162.peg.85"/>
<comment type="caution">
    <text evidence="1">The sequence shown here is derived from an EMBL/GenBank/DDBJ whole genome shotgun (WGS) entry which is preliminary data.</text>
</comment>
<accession>A0A0P8X7T7</accession>
<protein>
    <submittedName>
        <fullName evidence="1">Uncharacterized protein</fullName>
    </submittedName>
</protein>
<dbReference type="Proteomes" id="UP000050349">
    <property type="component" value="Unassembled WGS sequence"/>
</dbReference>
<dbReference type="AlphaFoldDB" id="A0A0P8X7T7"/>
<name>A0A0P8X7T7_PSEFL</name>
<sequence>MGDDEVSVRRLDNSGIRDCSGQTLAFACMLSQHQALAVSLAIDQGWGPFLRMSRFSRNVSLSAPVQSIGSS</sequence>
<proteinExistence type="predicted"/>